<dbReference type="SUPFAM" id="SSF52980">
    <property type="entry name" value="Restriction endonuclease-like"/>
    <property type="match status" value="1"/>
</dbReference>
<dbReference type="AlphaFoldDB" id="A0A1F7RY52"/>
<evidence type="ECO:0000313" key="1">
    <source>
        <dbReference type="EMBL" id="OGL45914.1"/>
    </source>
</evidence>
<evidence type="ECO:0000313" key="2">
    <source>
        <dbReference type="Proteomes" id="UP000179266"/>
    </source>
</evidence>
<proteinExistence type="predicted"/>
<dbReference type="Pfam" id="PF09194">
    <property type="entry name" value="Endonuc-BsobI"/>
    <property type="match status" value="1"/>
</dbReference>
<dbReference type="InterPro" id="IPR011335">
    <property type="entry name" value="Restrct_endonuc-II-like"/>
</dbReference>
<dbReference type="InterPro" id="IPR015277">
    <property type="entry name" value="Restrct_endonuc_II_AvaI/BsoBI"/>
</dbReference>
<dbReference type="Gene3D" id="3.40.91.10">
    <property type="match status" value="1"/>
</dbReference>
<sequence>MKILPQHIKSESDLVTSHNAVCDGFLLQALKKTEIAEPYIKDALQFWEELKKASNLNDLIKIDGIRNQLITAAGFSDKSQSHLSSQELIDSLKKVLDMIAEFSQDNWREQILYRNLLTKGDSLGGSMRNFTGALASIKFTGAALYALKAKNITPKITSSKGNPDKIQMIEWPGRIILFDKKSKITNTNIDVIYLDITGQKSELNYLLENRHIHIAMGELKGGIDPAGADEHWKTARSALERIRKSFKNNVPYLFFVGAAIERAMAKEIFDQLIDGRLTHAANLTSNKQLDDLVTWLISQ</sequence>
<dbReference type="GO" id="GO:0009036">
    <property type="term" value="F:type II site-specific deoxyribonuclease activity"/>
    <property type="evidence" value="ECO:0007669"/>
    <property type="project" value="InterPro"/>
</dbReference>
<comment type="caution">
    <text evidence="1">The sequence shown here is derived from an EMBL/GenBank/DDBJ whole genome shotgun (WGS) entry which is preliminary data.</text>
</comment>
<accession>A0A1F7RY52</accession>
<dbReference type="GO" id="GO:0003677">
    <property type="term" value="F:DNA binding"/>
    <property type="evidence" value="ECO:0007669"/>
    <property type="project" value="InterPro"/>
</dbReference>
<name>A0A1F7RY52_9BACT</name>
<organism evidence="1 2">
    <name type="scientific">Candidatus Schekmanbacteria bacterium RBG_13_48_7</name>
    <dbReference type="NCBI Taxonomy" id="1817878"/>
    <lineage>
        <taxon>Bacteria</taxon>
        <taxon>Candidatus Schekmaniibacteriota</taxon>
    </lineage>
</organism>
<protein>
    <recommendedName>
        <fullName evidence="3">Restriction endonuclease</fullName>
    </recommendedName>
</protein>
<dbReference type="CDD" id="cd22315">
    <property type="entry name" value="BsoBI-like"/>
    <property type="match status" value="1"/>
</dbReference>
<gene>
    <name evidence="1" type="ORF">A2161_02055</name>
</gene>
<dbReference type="Proteomes" id="UP000179266">
    <property type="component" value="Unassembled WGS sequence"/>
</dbReference>
<evidence type="ECO:0008006" key="3">
    <source>
        <dbReference type="Google" id="ProtNLM"/>
    </source>
</evidence>
<reference evidence="1 2" key="1">
    <citation type="journal article" date="2016" name="Nat. Commun.">
        <title>Thousands of microbial genomes shed light on interconnected biogeochemical processes in an aquifer system.</title>
        <authorList>
            <person name="Anantharaman K."/>
            <person name="Brown C.T."/>
            <person name="Hug L.A."/>
            <person name="Sharon I."/>
            <person name="Castelle C.J."/>
            <person name="Probst A.J."/>
            <person name="Thomas B.C."/>
            <person name="Singh A."/>
            <person name="Wilkins M.J."/>
            <person name="Karaoz U."/>
            <person name="Brodie E.L."/>
            <person name="Williams K.H."/>
            <person name="Hubbard S.S."/>
            <person name="Banfield J.F."/>
        </authorList>
    </citation>
    <scope>NUCLEOTIDE SEQUENCE [LARGE SCALE GENOMIC DNA]</scope>
</reference>
<dbReference type="Gene3D" id="1.10.238.90">
    <property type="entry name" value="Restriction endonuclease BsobI, helical domain"/>
    <property type="match status" value="1"/>
</dbReference>
<dbReference type="EMBL" id="MGDD01000156">
    <property type="protein sequence ID" value="OGL45914.1"/>
    <property type="molecule type" value="Genomic_DNA"/>
</dbReference>
<dbReference type="InterPro" id="IPR043091">
    <property type="entry name" value="Restr_endonucII_AvaI/BsoBI_hel"/>
</dbReference>
<dbReference type="GO" id="GO:0009307">
    <property type="term" value="P:DNA restriction-modification system"/>
    <property type="evidence" value="ECO:0007669"/>
    <property type="project" value="InterPro"/>
</dbReference>